<gene>
    <name evidence="3" type="ORF">METZ01_LOCUS330054</name>
</gene>
<dbReference type="AlphaFoldDB" id="A0A382PWP6"/>
<organism evidence="3">
    <name type="scientific">marine metagenome</name>
    <dbReference type="NCBI Taxonomy" id="408172"/>
    <lineage>
        <taxon>unclassified sequences</taxon>
        <taxon>metagenomes</taxon>
        <taxon>ecological metagenomes</taxon>
    </lineage>
</organism>
<sequence length="133" mass="15030">MADIYEFLDSIDVSYERFDHPAVFTVSEAKRLSPEMDGASTKNLFLRDKKGIRHFLVTVPQDKQVDLKELSSILEASRLSFASPDRLKTYLGIDPGSVSLLALLNDSEKKVEVFIDNELWDAETILCHPLVNT</sequence>
<evidence type="ECO:0000259" key="2">
    <source>
        <dbReference type="Pfam" id="PF04073"/>
    </source>
</evidence>
<dbReference type="InterPro" id="IPR007214">
    <property type="entry name" value="YbaK/aa-tRNA-synth-assoc-dom"/>
</dbReference>
<protein>
    <recommendedName>
        <fullName evidence="2">YbaK/aminoacyl-tRNA synthetase-associated domain-containing protein</fullName>
    </recommendedName>
</protein>
<dbReference type="Gene3D" id="3.90.960.10">
    <property type="entry name" value="YbaK/aminoacyl-tRNA synthetase-associated domain"/>
    <property type="match status" value="1"/>
</dbReference>
<dbReference type="InterPro" id="IPR036754">
    <property type="entry name" value="YbaK/aa-tRNA-synt-asso_dom_sf"/>
</dbReference>
<dbReference type="PANTHER" id="PTHR31423">
    <property type="entry name" value="YBAK DOMAIN-CONTAINING PROTEIN"/>
    <property type="match status" value="1"/>
</dbReference>
<dbReference type="SUPFAM" id="SSF55826">
    <property type="entry name" value="YbaK/ProRS associated domain"/>
    <property type="match status" value="1"/>
</dbReference>
<reference evidence="3" key="1">
    <citation type="submission" date="2018-05" db="EMBL/GenBank/DDBJ databases">
        <authorList>
            <person name="Lanie J.A."/>
            <person name="Ng W.-L."/>
            <person name="Kazmierczak K.M."/>
            <person name="Andrzejewski T.M."/>
            <person name="Davidsen T.M."/>
            <person name="Wayne K.J."/>
            <person name="Tettelin H."/>
            <person name="Glass J.I."/>
            <person name="Rusch D."/>
            <person name="Podicherti R."/>
            <person name="Tsui H.-C.T."/>
            <person name="Winkler M.E."/>
        </authorList>
    </citation>
    <scope>NUCLEOTIDE SEQUENCE</scope>
</reference>
<dbReference type="PANTHER" id="PTHR31423:SF3">
    <property type="entry name" value="PROLYL-TRNA SYNTHETASE ASSOCIATED DOMAIN-CONTAINING PROTEIN 1-RELATED"/>
    <property type="match status" value="1"/>
</dbReference>
<evidence type="ECO:0000256" key="1">
    <source>
        <dbReference type="ARBA" id="ARBA00010201"/>
    </source>
</evidence>
<dbReference type="GO" id="GO:0002161">
    <property type="term" value="F:aminoacyl-tRNA deacylase activity"/>
    <property type="evidence" value="ECO:0007669"/>
    <property type="project" value="InterPro"/>
</dbReference>
<comment type="similarity">
    <text evidence="1">Belongs to the PRORSD1 family.</text>
</comment>
<evidence type="ECO:0000313" key="3">
    <source>
        <dbReference type="EMBL" id="SVC77200.1"/>
    </source>
</evidence>
<feature type="domain" description="YbaK/aminoacyl-tRNA synthetase-associated" evidence="2">
    <location>
        <begin position="20"/>
        <end position="133"/>
    </location>
</feature>
<dbReference type="EMBL" id="UINC01109993">
    <property type="protein sequence ID" value="SVC77200.1"/>
    <property type="molecule type" value="Genomic_DNA"/>
</dbReference>
<accession>A0A382PWP6</accession>
<dbReference type="Pfam" id="PF04073">
    <property type="entry name" value="tRNA_edit"/>
    <property type="match status" value="1"/>
</dbReference>
<dbReference type="CDD" id="cd04335">
    <property type="entry name" value="PrdX_deacylase"/>
    <property type="match status" value="1"/>
</dbReference>
<feature type="non-terminal residue" evidence="3">
    <location>
        <position position="133"/>
    </location>
</feature>
<proteinExistence type="inferred from homology"/>
<dbReference type="InterPro" id="IPR040285">
    <property type="entry name" value="ProX/PRXD1"/>
</dbReference>
<name>A0A382PWP6_9ZZZZ</name>